<gene>
    <name evidence="6" type="ORF">FA13DRAFT_1732703</name>
</gene>
<dbReference type="InterPro" id="IPR051380">
    <property type="entry name" value="pH-response_reg_palI/RIM9"/>
</dbReference>
<evidence type="ECO:0000256" key="4">
    <source>
        <dbReference type="ARBA" id="ARBA00023136"/>
    </source>
</evidence>
<evidence type="ECO:0000256" key="2">
    <source>
        <dbReference type="ARBA" id="ARBA00022692"/>
    </source>
</evidence>
<keyword evidence="3 5" id="KW-1133">Transmembrane helix</keyword>
<keyword evidence="7" id="KW-1185">Reference proteome</keyword>
<dbReference type="PANTHER" id="PTHR28013:SF3">
    <property type="entry name" value="PROTEIN DCV1-RELATED"/>
    <property type="match status" value="1"/>
</dbReference>
<reference evidence="6 7" key="1">
    <citation type="journal article" date="2019" name="Nat. Ecol. Evol.">
        <title>Megaphylogeny resolves global patterns of mushroom evolution.</title>
        <authorList>
            <person name="Varga T."/>
            <person name="Krizsan K."/>
            <person name="Foldi C."/>
            <person name="Dima B."/>
            <person name="Sanchez-Garcia M."/>
            <person name="Sanchez-Ramirez S."/>
            <person name="Szollosi G.J."/>
            <person name="Szarkandi J.G."/>
            <person name="Papp V."/>
            <person name="Albert L."/>
            <person name="Andreopoulos W."/>
            <person name="Angelini C."/>
            <person name="Antonin V."/>
            <person name="Barry K.W."/>
            <person name="Bougher N.L."/>
            <person name="Buchanan P."/>
            <person name="Buyck B."/>
            <person name="Bense V."/>
            <person name="Catcheside P."/>
            <person name="Chovatia M."/>
            <person name="Cooper J."/>
            <person name="Damon W."/>
            <person name="Desjardin D."/>
            <person name="Finy P."/>
            <person name="Geml J."/>
            <person name="Haridas S."/>
            <person name="Hughes K."/>
            <person name="Justo A."/>
            <person name="Karasinski D."/>
            <person name="Kautmanova I."/>
            <person name="Kiss B."/>
            <person name="Kocsube S."/>
            <person name="Kotiranta H."/>
            <person name="LaButti K.M."/>
            <person name="Lechner B.E."/>
            <person name="Liimatainen K."/>
            <person name="Lipzen A."/>
            <person name="Lukacs Z."/>
            <person name="Mihaltcheva S."/>
            <person name="Morgado L.N."/>
            <person name="Niskanen T."/>
            <person name="Noordeloos M.E."/>
            <person name="Ohm R.A."/>
            <person name="Ortiz-Santana B."/>
            <person name="Ovrebo C."/>
            <person name="Racz N."/>
            <person name="Riley R."/>
            <person name="Savchenko A."/>
            <person name="Shiryaev A."/>
            <person name="Soop K."/>
            <person name="Spirin V."/>
            <person name="Szebenyi C."/>
            <person name="Tomsovsky M."/>
            <person name="Tulloss R.E."/>
            <person name="Uehling J."/>
            <person name="Grigoriev I.V."/>
            <person name="Vagvolgyi C."/>
            <person name="Papp T."/>
            <person name="Martin F.M."/>
            <person name="Miettinen O."/>
            <person name="Hibbett D.S."/>
            <person name="Nagy L.G."/>
        </authorList>
    </citation>
    <scope>NUCLEOTIDE SEQUENCE [LARGE SCALE GENOMIC DNA]</scope>
    <source>
        <strain evidence="6 7">FP101781</strain>
    </source>
</reference>
<dbReference type="PANTHER" id="PTHR28013">
    <property type="entry name" value="PROTEIN DCV1-RELATED"/>
    <property type="match status" value="1"/>
</dbReference>
<evidence type="ECO:0000256" key="1">
    <source>
        <dbReference type="ARBA" id="ARBA00004141"/>
    </source>
</evidence>
<organism evidence="6 7">
    <name type="scientific">Coprinellus micaceus</name>
    <name type="common">Glistening ink-cap mushroom</name>
    <name type="synonym">Coprinus micaceus</name>
    <dbReference type="NCBI Taxonomy" id="71717"/>
    <lineage>
        <taxon>Eukaryota</taxon>
        <taxon>Fungi</taxon>
        <taxon>Dikarya</taxon>
        <taxon>Basidiomycota</taxon>
        <taxon>Agaricomycotina</taxon>
        <taxon>Agaricomycetes</taxon>
        <taxon>Agaricomycetidae</taxon>
        <taxon>Agaricales</taxon>
        <taxon>Agaricineae</taxon>
        <taxon>Psathyrellaceae</taxon>
        <taxon>Coprinellus</taxon>
    </lineage>
</organism>
<dbReference type="GO" id="GO:0005886">
    <property type="term" value="C:plasma membrane"/>
    <property type="evidence" value="ECO:0007669"/>
    <property type="project" value="InterPro"/>
</dbReference>
<feature type="transmembrane region" description="Helical" evidence="5">
    <location>
        <begin position="187"/>
        <end position="214"/>
    </location>
</feature>
<dbReference type="Proteomes" id="UP000298030">
    <property type="component" value="Unassembled WGS sequence"/>
</dbReference>
<keyword evidence="2 5" id="KW-0812">Transmembrane</keyword>
<evidence type="ECO:0000313" key="7">
    <source>
        <dbReference type="Proteomes" id="UP000298030"/>
    </source>
</evidence>
<dbReference type="OrthoDB" id="2354757at2759"/>
<comment type="subcellular location">
    <subcellularLocation>
        <location evidence="1">Membrane</location>
        <topology evidence="1">Multi-pass membrane protein</topology>
    </subcellularLocation>
</comment>
<evidence type="ECO:0008006" key="8">
    <source>
        <dbReference type="Google" id="ProtNLM"/>
    </source>
</evidence>
<dbReference type="InterPro" id="IPR009571">
    <property type="entry name" value="SUR7/Rim9-like_fungi"/>
</dbReference>
<accession>A0A4Y7TB85</accession>
<dbReference type="GO" id="GO:0035838">
    <property type="term" value="C:growing cell tip"/>
    <property type="evidence" value="ECO:0007669"/>
    <property type="project" value="TreeGrafter"/>
</dbReference>
<dbReference type="STRING" id="71717.A0A4Y7TB85"/>
<proteinExistence type="predicted"/>
<evidence type="ECO:0000256" key="5">
    <source>
        <dbReference type="SAM" id="Phobius"/>
    </source>
</evidence>
<sequence length="224" mass="23544">MFLATLAPFLLFAAFVLLLLVSLSAPIIDSIYLFRLSATTAGAQSNVNFGVWGYCAGAVKTALGILSDGSCSKARLGYRIDSIVARALGVSGITDSISRALTAIFILNPIAAGLTFLAFLISLFMLRKGANGTARLPSFLTFGLGTLAALATTAAFIANLVIVSIVRKRIRDDLGGGDVLDFTWGNAIWMTLGAMVALWLALVGALCGICGFGAHRRKRNTATY</sequence>
<name>A0A4Y7TB85_COPMI</name>
<comment type="caution">
    <text evidence="6">The sequence shown here is derived from an EMBL/GenBank/DDBJ whole genome shotgun (WGS) entry which is preliminary data.</text>
</comment>
<evidence type="ECO:0000313" key="6">
    <source>
        <dbReference type="EMBL" id="TEB31261.1"/>
    </source>
</evidence>
<protein>
    <recommendedName>
        <fullName evidence="8">Pali-domain-containing protein</fullName>
    </recommendedName>
</protein>
<evidence type="ECO:0000256" key="3">
    <source>
        <dbReference type="ARBA" id="ARBA00022989"/>
    </source>
</evidence>
<feature type="transmembrane region" description="Helical" evidence="5">
    <location>
        <begin position="138"/>
        <end position="167"/>
    </location>
</feature>
<dbReference type="GO" id="GO:0032153">
    <property type="term" value="C:cell division site"/>
    <property type="evidence" value="ECO:0007669"/>
    <property type="project" value="TreeGrafter"/>
</dbReference>
<dbReference type="EMBL" id="QPFP01000019">
    <property type="protein sequence ID" value="TEB31261.1"/>
    <property type="molecule type" value="Genomic_DNA"/>
</dbReference>
<dbReference type="AlphaFoldDB" id="A0A4Y7TB85"/>
<keyword evidence="4 5" id="KW-0472">Membrane</keyword>
<feature type="transmembrane region" description="Helical" evidence="5">
    <location>
        <begin position="100"/>
        <end position="126"/>
    </location>
</feature>
<dbReference type="Pfam" id="PF06687">
    <property type="entry name" value="SUR7"/>
    <property type="match status" value="1"/>
</dbReference>